<protein>
    <submittedName>
        <fullName evidence="3">Uncharacterized protein</fullName>
    </submittedName>
</protein>
<feature type="non-terminal residue" evidence="3">
    <location>
        <position position="1"/>
    </location>
</feature>
<proteinExistence type="predicted"/>
<evidence type="ECO:0000256" key="2">
    <source>
        <dbReference type="SAM" id="MobiDB-lite"/>
    </source>
</evidence>
<evidence type="ECO:0000313" key="4">
    <source>
        <dbReference type="Proteomes" id="UP000019478"/>
    </source>
</evidence>
<dbReference type="RefSeq" id="XP_007736867.1">
    <property type="nucleotide sequence ID" value="XM_007738677.1"/>
</dbReference>
<dbReference type="AlphaFoldDB" id="W9Y9L3"/>
<dbReference type="Proteomes" id="UP000019478">
    <property type="component" value="Unassembled WGS sequence"/>
</dbReference>
<keyword evidence="1" id="KW-0175">Coiled coil</keyword>
<accession>W9Y9L3</accession>
<feature type="region of interest" description="Disordered" evidence="2">
    <location>
        <begin position="1"/>
        <end position="27"/>
    </location>
</feature>
<dbReference type="GeneID" id="19172667"/>
<keyword evidence="4" id="KW-1185">Reference proteome</keyword>
<dbReference type="EMBL" id="AMGY01000008">
    <property type="protein sequence ID" value="EXJ79079.1"/>
    <property type="molecule type" value="Genomic_DNA"/>
</dbReference>
<sequence>RTRGLSTSLPLRQAQVQPQPQPPPEKPVNFYQTHGRAVFKALTLAFLSYQIVYWTWLTLETEEIKDQKNREIETLEREVRLLDESRRAQKSGG</sequence>
<dbReference type="HOGENOM" id="CLU_137473_2_0_1"/>
<feature type="coiled-coil region" evidence="1">
    <location>
        <begin position="58"/>
        <end position="85"/>
    </location>
</feature>
<evidence type="ECO:0000313" key="3">
    <source>
        <dbReference type="EMBL" id="EXJ79079.1"/>
    </source>
</evidence>
<feature type="compositionally biased region" description="Polar residues" evidence="2">
    <location>
        <begin position="1"/>
        <end position="10"/>
    </location>
</feature>
<name>W9Y9L3_9EURO</name>
<gene>
    <name evidence="3" type="ORF">A1O3_08580</name>
</gene>
<dbReference type="OrthoDB" id="2120024at2759"/>
<comment type="caution">
    <text evidence="3">The sequence shown here is derived from an EMBL/GenBank/DDBJ whole genome shotgun (WGS) entry which is preliminary data.</text>
</comment>
<organism evidence="3 4">
    <name type="scientific">Capronia epimyces CBS 606.96</name>
    <dbReference type="NCBI Taxonomy" id="1182542"/>
    <lineage>
        <taxon>Eukaryota</taxon>
        <taxon>Fungi</taxon>
        <taxon>Dikarya</taxon>
        <taxon>Ascomycota</taxon>
        <taxon>Pezizomycotina</taxon>
        <taxon>Eurotiomycetes</taxon>
        <taxon>Chaetothyriomycetidae</taxon>
        <taxon>Chaetothyriales</taxon>
        <taxon>Herpotrichiellaceae</taxon>
        <taxon>Capronia</taxon>
    </lineage>
</organism>
<evidence type="ECO:0000256" key="1">
    <source>
        <dbReference type="SAM" id="Coils"/>
    </source>
</evidence>
<dbReference type="eggNOG" id="ENOG502SXHS">
    <property type="taxonomic scope" value="Eukaryota"/>
</dbReference>
<reference evidence="3 4" key="1">
    <citation type="submission" date="2013-03" db="EMBL/GenBank/DDBJ databases">
        <title>The Genome Sequence of Capronia epimyces CBS 606.96.</title>
        <authorList>
            <consortium name="The Broad Institute Genomics Platform"/>
            <person name="Cuomo C."/>
            <person name="de Hoog S."/>
            <person name="Gorbushina A."/>
            <person name="Walker B."/>
            <person name="Young S.K."/>
            <person name="Zeng Q."/>
            <person name="Gargeya S."/>
            <person name="Fitzgerald M."/>
            <person name="Haas B."/>
            <person name="Abouelleil A."/>
            <person name="Allen A.W."/>
            <person name="Alvarado L."/>
            <person name="Arachchi H.M."/>
            <person name="Berlin A.M."/>
            <person name="Chapman S.B."/>
            <person name="Gainer-Dewar J."/>
            <person name="Goldberg J."/>
            <person name="Griggs A."/>
            <person name="Gujja S."/>
            <person name="Hansen M."/>
            <person name="Howarth C."/>
            <person name="Imamovic A."/>
            <person name="Ireland A."/>
            <person name="Larimer J."/>
            <person name="McCowan C."/>
            <person name="Murphy C."/>
            <person name="Pearson M."/>
            <person name="Poon T.W."/>
            <person name="Priest M."/>
            <person name="Roberts A."/>
            <person name="Saif S."/>
            <person name="Shea T."/>
            <person name="Sisk P."/>
            <person name="Sykes S."/>
            <person name="Wortman J."/>
            <person name="Nusbaum C."/>
            <person name="Birren B."/>
        </authorList>
    </citation>
    <scope>NUCLEOTIDE SEQUENCE [LARGE SCALE GENOMIC DNA]</scope>
    <source>
        <strain evidence="3 4">CBS 606.96</strain>
    </source>
</reference>